<dbReference type="Gene3D" id="3.20.20.60">
    <property type="entry name" value="Phosphoenolpyruvate-binding domains"/>
    <property type="match status" value="1"/>
</dbReference>
<dbReference type="Pfam" id="PF03328">
    <property type="entry name" value="HpcH_HpaI"/>
    <property type="match status" value="1"/>
</dbReference>
<gene>
    <name evidence="7" type="ORF">CNR27_03315</name>
</gene>
<dbReference type="PANTHER" id="PTHR32308:SF10">
    <property type="entry name" value="CITRATE LYASE SUBUNIT BETA"/>
    <property type="match status" value="1"/>
</dbReference>
<evidence type="ECO:0000313" key="7">
    <source>
        <dbReference type="EMBL" id="ATD66600.1"/>
    </source>
</evidence>
<dbReference type="OrthoDB" id="348111at2"/>
<keyword evidence="3 5" id="KW-0460">Magnesium</keyword>
<evidence type="ECO:0000256" key="3">
    <source>
        <dbReference type="ARBA" id="ARBA00022842"/>
    </source>
</evidence>
<dbReference type="GO" id="GO:0000287">
    <property type="term" value="F:magnesium ion binding"/>
    <property type="evidence" value="ECO:0007669"/>
    <property type="project" value="TreeGrafter"/>
</dbReference>
<reference evidence="8" key="1">
    <citation type="submission" date="2017-09" db="EMBL/GenBank/DDBJ databases">
        <title>Luteimonas liuhanmingii sp.nov., isolated from the intestinal contents of Tibetan Plateau Pika in Yushu, Qinghai Province, China.</title>
        <authorList>
            <person name="Gui Z."/>
        </authorList>
    </citation>
    <scope>NUCLEOTIDE SEQUENCE [LARGE SCALE GENOMIC DNA]</scope>
    <source>
        <strain evidence="8">100111</strain>
    </source>
</reference>
<dbReference type="GO" id="GO:0006107">
    <property type="term" value="P:oxaloacetate metabolic process"/>
    <property type="evidence" value="ECO:0007669"/>
    <property type="project" value="TreeGrafter"/>
</dbReference>
<evidence type="ECO:0000256" key="4">
    <source>
        <dbReference type="PIRSR" id="PIRSR015582-1"/>
    </source>
</evidence>
<proteinExistence type="predicted"/>
<dbReference type="PIRSF" id="PIRSF015582">
    <property type="entry name" value="Cit_lyase_B"/>
    <property type="match status" value="1"/>
</dbReference>
<dbReference type="PANTHER" id="PTHR32308">
    <property type="entry name" value="LYASE BETA SUBUNIT, PUTATIVE (AFU_ORTHOLOGUE AFUA_4G13030)-RELATED"/>
    <property type="match status" value="1"/>
</dbReference>
<dbReference type="InterPro" id="IPR005000">
    <property type="entry name" value="Aldolase/citrate-lyase_domain"/>
</dbReference>
<sequence>MRSKLFVPGVRPDLFDKAWTGLADAVSFDLEDAVADARKAEARGNVAGFLQSRARGPGMPLAIVRTNAPASPEFEADLAAVLPAAPDLVNLPKTDSADDVRAAVARIEAQERALGLAPSAGLLLNIETPRALRNAAAIAAAHPRVAGLQLGLGDLFEPNGIRRDVSAHVQAVMLQVALAAAEAGVFACDGAWADLGDDAGFQREAQLARELGFVGKSCIHPRQVPLAHAIFSVDADELARAQRVVDGAAEARRDGNAVCVVDGRMVDAPYLRRAERVLAQAHRAARARSAPAQ</sequence>
<keyword evidence="2 5" id="KW-0479">Metal-binding</keyword>
<accession>A0A290XBV5</accession>
<dbReference type="RefSeq" id="WP_096296928.1">
    <property type="nucleotide sequence ID" value="NZ_CP023406.1"/>
</dbReference>
<dbReference type="KEGG" id="lum:CNR27_03315"/>
<evidence type="ECO:0000256" key="2">
    <source>
        <dbReference type="ARBA" id="ARBA00022723"/>
    </source>
</evidence>
<dbReference type="InterPro" id="IPR040442">
    <property type="entry name" value="Pyrv_kinase-like_dom_sf"/>
</dbReference>
<keyword evidence="8" id="KW-1185">Reference proteome</keyword>
<feature type="binding site" evidence="4">
    <location>
        <position position="65"/>
    </location>
    <ligand>
        <name>substrate</name>
    </ligand>
</feature>
<dbReference type="InterPro" id="IPR015813">
    <property type="entry name" value="Pyrv/PenolPyrv_kinase-like_dom"/>
</dbReference>
<feature type="binding site" evidence="5">
    <location>
        <position position="154"/>
    </location>
    <ligand>
        <name>Mg(2+)</name>
        <dbReference type="ChEBI" id="CHEBI:18420"/>
    </ligand>
</feature>
<name>A0A290XBV5_9GAMM</name>
<dbReference type="EMBL" id="CP023406">
    <property type="protein sequence ID" value="ATD66600.1"/>
    <property type="molecule type" value="Genomic_DNA"/>
</dbReference>
<dbReference type="AlphaFoldDB" id="A0A290XBV5"/>
<evidence type="ECO:0000256" key="1">
    <source>
        <dbReference type="ARBA" id="ARBA00001946"/>
    </source>
</evidence>
<dbReference type="Proteomes" id="UP000218968">
    <property type="component" value="Chromosome"/>
</dbReference>
<evidence type="ECO:0000256" key="5">
    <source>
        <dbReference type="PIRSR" id="PIRSR015582-2"/>
    </source>
</evidence>
<feature type="binding site" evidence="5">
    <location>
        <position position="127"/>
    </location>
    <ligand>
        <name>Mg(2+)</name>
        <dbReference type="ChEBI" id="CHEBI:18420"/>
    </ligand>
</feature>
<dbReference type="InterPro" id="IPR011206">
    <property type="entry name" value="Citrate_lyase_beta/mcl1/mcl2"/>
</dbReference>
<protein>
    <submittedName>
        <fullName evidence="7">CoA ester lyase</fullName>
    </submittedName>
</protein>
<keyword evidence="7" id="KW-0456">Lyase</keyword>
<organism evidence="7 8">
    <name type="scientific">Luteimonas chenhongjianii</name>
    <dbReference type="NCBI Taxonomy" id="2006110"/>
    <lineage>
        <taxon>Bacteria</taxon>
        <taxon>Pseudomonadati</taxon>
        <taxon>Pseudomonadota</taxon>
        <taxon>Gammaproteobacteria</taxon>
        <taxon>Lysobacterales</taxon>
        <taxon>Lysobacteraceae</taxon>
        <taxon>Luteimonas</taxon>
    </lineage>
</organism>
<feature type="binding site" evidence="4">
    <location>
        <position position="127"/>
    </location>
    <ligand>
        <name>substrate</name>
    </ligand>
</feature>
<dbReference type="GO" id="GO:0016829">
    <property type="term" value="F:lyase activity"/>
    <property type="evidence" value="ECO:0007669"/>
    <property type="project" value="UniProtKB-KW"/>
</dbReference>
<dbReference type="SUPFAM" id="SSF51621">
    <property type="entry name" value="Phosphoenolpyruvate/pyruvate domain"/>
    <property type="match status" value="1"/>
</dbReference>
<feature type="domain" description="HpcH/HpaI aldolase/citrate lyase" evidence="6">
    <location>
        <begin position="2"/>
        <end position="221"/>
    </location>
</feature>
<comment type="cofactor">
    <cofactor evidence="1">
        <name>Mg(2+)</name>
        <dbReference type="ChEBI" id="CHEBI:18420"/>
    </cofactor>
</comment>
<evidence type="ECO:0000313" key="8">
    <source>
        <dbReference type="Proteomes" id="UP000218968"/>
    </source>
</evidence>
<evidence type="ECO:0000259" key="6">
    <source>
        <dbReference type="Pfam" id="PF03328"/>
    </source>
</evidence>